<evidence type="ECO:0000259" key="6">
    <source>
        <dbReference type="SMART" id="SM00925"/>
    </source>
</evidence>
<feature type="domain" description="Lytic transglycosylase MltA" evidence="6">
    <location>
        <begin position="120"/>
        <end position="256"/>
    </location>
</feature>
<dbReference type="CDD" id="cd14485">
    <property type="entry name" value="mltA_like_LT_A"/>
    <property type="match status" value="1"/>
</dbReference>
<dbReference type="EC" id="4.2.2.n1" evidence="2"/>
<dbReference type="CDD" id="cd14668">
    <property type="entry name" value="mlta_B"/>
    <property type="match status" value="1"/>
</dbReference>
<dbReference type="PIRSF" id="PIRSF019422">
    <property type="entry name" value="MltA"/>
    <property type="match status" value="1"/>
</dbReference>
<accession>A0A2H9TA39</accession>
<evidence type="ECO:0000256" key="4">
    <source>
        <dbReference type="ARBA" id="ARBA00023316"/>
    </source>
</evidence>
<keyword evidence="3 7" id="KW-0456">Lyase</keyword>
<dbReference type="Pfam" id="PF06725">
    <property type="entry name" value="3D"/>
    <property type="match status" value="1"/>
</dbReference>
<dbReference type="SUPFAM" id="SSF50685">
    <property type="entry name" value="Barwin-like endoglucanases"/>
    <property type="match status" value="1"/>
</dbReference>
<sequence length="355" mass="40213">MKHTSIRNLLVFLVIFFTGVSRPAIADTYHPASFNDLKGWTNQQLIEIRPLLLKSWGKLLNKTSFPDNPIFGTKAQWQAVYQELPNIPDDGLSHFFRTRFQVYQVAPDNKGLFTGYFTPLYEGRRQKTKEFSIPLLAKPDLKDPIKQNDSRKVITDKISKDVHSKGNRVIAWMKDPDDFYFLQVQGSGALQLDDKTILYVGYGGNNGKDYVSIGKILLNHGYLTEVNMKTLRDWLKAHPNKRQWLFNHNPRYIFFKETSEVAITAQQIPAQANRTLAVDPEFIPLGTPVWVDTTLTQTQEPFRQMMVAHDTGGGIKGPVRGDIYTGIGEKSGDIAGHQQSSGQLYLLVPTPDSTK</sequence>
<protein>
    <recommendedName>
        <fullName evidence="2">peptidoglycan lytic exotransglycosylase</fullName>
        <ecNumber evidence="2">4.2.2.n1</ecNumber>
    </recommendedName>
    <alternativeName>
        <fullName evidence="5">Murein hydrolase A</fullName>
    </alternativeName>
</protein>
<reference evidence="7" key="1">
    <citation type="journal article" date="2017" name="Appl. Environ. Microbiol.">
        <title>Molecular characterization of an Endozoicomonas-like organism causing infection in king scallop Pecten maximus L.</title>
        <authorList>
            <person name="Cano I."/>
            <person name="van Aerle R."/>
            <person name="Ross S."/>
            <person name="Verner-Jeffreys D.W."/>
            <person name="Paley R.K."/>
            <person name="Rimmer G."/>
            <person name="Ryder D."/>
            <person name="Hooper P."/>
            <person name="Stone D."/>
            <person name="Feist S.W."/>
        </authorList>
    </citation>
    <scope>NUCLEOTIDE SEQUENCE</scope>
</reference>
<proteinExistence type="predicted"/>
<organism evidence="7">
    <name type="scientific">invertebrate metagenome</name>
    <dbReference type="NCBI Taxonomy" id="1711999"/>
    <lineage>
        <taxon>unclassified sequences</taxon>
        <taxon>metagenomes</taxon>
        <taxon>organismal metagenomes</taxon>
    </lineage>
</organism>
<evidence type="ECO:0000313" key="7">
    <source>
        <dbReference type="EMBL" id="PJE80121.1"/>
    </source>
</evidence>
<dbReference type="InterPro" id="IPR036908">
    <property type="entry name" value="RlpA-like_sf"/>
</dbReference>
<dbReference type="GO" id="GO:0071555">
    <property type="term" value="P:cell wall organization"/>
    <property type="evidence" value="ECO:0007669"/>
    <property type="project" value="UniProtKB-KW"/>
</dbReference>
<dbReference type="GO" id="GO:0009253">
    <property type="term" value="P:peptidoglycan catabolic process"/>
    <property type="evidence" value="ECO:0007669"/>
    <property type="project" value="TreeGrafter"/>
</dbReference>
<dbReference type="SMART" id="SM00925">
    <property type="entry name" value="MltA"/>
    <property type="match status" value="1"/>
</dbReference>
<dbReference type="Gene3D" id="2.40.40.10">
    <property type="entry name" value="RlpA-like domain"/>
    <property type="match status" value="1"/>
</dbReference>
<dbReference type="GO" id="GO:0009254">
    <property type="term" value="P:peptidoglycan turnover"/>
    <property type="evidence" value="ECO:0007669"/>
    <property type="project" value="InterPro"/>
</dbReference>
<dbReference type="Gene3D" id="2.40.240.50">
    <property type="entry name" value="Barwin-like endoglucanases"/>
    <property type="match status" value="1"/>
</dbReference>
<dbReference type="GO" id="GO:0004553">
    <property type="term" value="F:hydrolase activity, hydrolyzing O-glycosyl compounds"/>
    <property type="evidence" value="ECO:0007669"/>
    <property type="project" value="InterPro"/>
</dbReference>
<dbReference type="InterPro" id="IPR005300">
    <property type="entry name" value="MltA_B"/>
</dbReference>
<comment type="catalytic activity">
    <reaction evidence="1">
        <text>Exolytic cleavage of the (1-&gt;4)-beta-glycosidic linkage between N-acetylmuramic acid (MurNAc) and N-acetylglucosamine (GlcNAc) residues in peptidoglycan, from either the reducing or the non-reducing ends of the peptidoglycan chains, with concomitant formation of a 1,6-anhydrobond in the MurNAc residue.</text>
        <dbReference type="EC" id="4.2.2.n1"/>
    </reaction>
</comment>
<dbReference type="InterPro" id="IPR010611">
    <property type="entry name" value="3D_dom"/>
</dbReference>
<dbReference type="PANTHER" id="PTHR30124">
    <property type="entry name" value="MEMBRANE-BOUND LYTIC MUREIN TRANSGLYCOSYLASE A"/>
    <property type="match status" value="1"/>
</dbReference>
<dbReference type="PANTHER" id="PTHR30124:SF0">
    <property type="entry name" value="MEMBRANE-BOUND LYTIC MUREIN TRANSGLYCOSYLASE A"/>
    <property type="match status" value="1"/>
</dbReference>
<dbReference type="AlphaFoldDB" id="A0A2H9TA39"/>
<evidence type="ECO:0000256" key="5">
    <source>
        <dbReference type="ARBA" id="ARBA00030918"/>
    </source>
</evidence>
<dbReference type="Pfam" id="PF03562">
    <property type="entry name" value="MltA"/>
    <property type="match status" value="1"/>
</dbReference>
<keyword evidence="4" id="KW-0961">Cell wall biogenesis/degradation</keyword>
<comment type="caution">
    <text evidence="7">The sequence shown here is derived from an EMBL/GenBank/DDBJ whole genome shotgun (WGS) entry which is preliminary data.</text>
</comment>
<dbReference type="GO" id="GO:0019867">
    <property type="term" value="C:outer membrane"/>
    <property type="evidence" value="ECO:0007669"/>
    <property type="project" value="InterPro"/>
</dbReference>
<gene>
    <name evidence="7" type="primary">mltA</name>
    <name evidence="7" type="ORF">CI610_00887</name>
</gene>
<dbReference type="GO" id="GO:0008933">
    <property type="term" value="F:peptidoglycan lytic transglycosylase activity"/>
    <property type="evidence" value="ECO:0007669"/>
    <property type="project" value="TreeGrafter"/>
</dbReference>
<evidence type="ECO:0000256" key="3">
    <source>
        <dbReference type="ARBA" id="ARBA00023239"/>
    </source>
</evidence>
<dbReference type="InterPro" id="IPR026044">
    <property type="entry name" value="MltA"/>
</dbReference>
<evidence type="ECO:0000256" key="1">
    <source>
        <dbReference type="ARBA" id="ARBA00001420"/>
    </source>
</evidence>
<name>A0A2H9TA39_9ZZZZ</name>
<dbReference type="EMBL" id="NSIT01000031">
    <property type="protein sequence ID" value="PJE80121.1"/>
    <property type="molecule type" value="Genomic_DNA"/>
</dbReference>
<evidence type="ECO:0000256" key="2">
    <source>
        <dbReference type="ARBA" id="ARBA00012587"/>
    </source>
</evidence>